<evidence type="ECO:0000256" key="1">
    <source>
        <dbReference type="SAM" id="MobiDB-lite"/>
    </source>
</evidence>
<gene>
    <name evidence="2" type="ORF">Pma05_48840</name>
</gene>
<dbReference type="InterPro" id="IPR001646">
    <property type="entry name" value="5peptide_repeat"/>
</dbReference>
<evidence type="ECO:0000313" key="3">
    <source>
        <dbReference type="Proteomes" id="UP000621500"/>
    </source>
</evidence>
<sequence length="89" mass="9516">MATSLPRGNNRSRSGAQRLLPAAPGDIQAALTVMGRRDPRHDANHMIDLSYAKLFGADLHRAYLASADFEGADLTGAIMHEANLTGATR</sequence>
<evidence type="ECO:0008006" key="4">
    <source>
        <dbReference type="Google" id="ProtNLM"/>
    </source>
</evidence>
<feature type="compositionally biased region" description="Polar residues" evidence="1">
    <location>
        <begin position="1"/>
        <end position="15"/>
    </location>
</feature>
<name>A0ABQ4EUJ1_9ACTN</name>
<dbReference type="Pfam" id="PF00805">
    <property type="entry name" value="Pentapeptide"/>
    <property type="match status" value="1"/>
</dbReference>
<keyword evidence="3" id="KW-1185">Reference proteome</keyword>
<feature type="region of interest" description="Disordered" evidence="1">
    <location>
        <begin position="1"/>
        <end position="20"/>
    </location>
</feature>
<reference evidence="2 3" key="1">
    <citation type="submission" date="2021-01" db="EMBL/GenBank/DDBJ databases">
        <title>Whole genome shotgun sequence of Plantactinospora mayteni NBRC 109088.</title>
        <authorList>
            <person name="Komaki H."/>
            <person name="Tamura T."/>
        </authorList>
    </citation>
    <scope>NUCLEOTIDE SEQUENCE [LARGE SCALE GENOMIC DNA]</scope>
    <source>
        <strain evidence="2 3">NBRC 109088</strain>
    </source>
</reference>
<dbReference type="RefSeq" id="WP_203859759.1">
    <property type="nucleotide sequence ID" value="NZ_BAAAZQ010000017.1"/>
</dbReference>
<dbReference type="Gene3D" id="2.160.20.80">
    <property type="entry name" value="E3 ubiquitin-protein ligase SopA"/>
    <property type="match status" value="1"/>
</dbReference>
<evidence type="ECO:0000313" key="2">
    <source>
        <dbReference type="EMBL" id="GIG98311.1"/>
    </source>
</evidence>
<accession>A0ABQ4EUJ1</accession>
<proteinExistence type="predicted"/>
<protein>
    <recommendedName>
        <fullName evidence="4">Pentapeptide repeat-containing protein</fullName>
    </recommendedName>
</protein>
<dbReference type="SUPFAM" id="SSF141571">
    <property type="entry name" value="Pentapeptide repeat-like"/>
    <property type="match status" value="1"/>
</dbReference>
<dbReference type="Proteomes" id="UP000621500">
    <property type="component" value="Unassembled WGS sequence"/>
</dbReference>
<organism evidence="2 3">
    <name type="scientific">Plantactinospora mayteni</name>
    <dbReference type="NCBI Taxonomy" id="566021"/>
    <lineage>
        <taxon>Bacteria</taxon>
        <taxon>Bacillati</taxon>
        <taxon>Actinomycetota</taxon>
        <taxon>Actinomycetes</taxon>
        <taxon>Micromonosporales</taxon>
        <taxon>Micromonosporaceae</taxon>
        <taxon>Plantactinospora</taxon>
    </lineage>
</organism>
<dbReference type="EMBL" id="BONX01000034">
    <property type="protein sequence ID" value="GIG98311.1"/>
    <property type="molecule type" value="Genomic_DNA"/>
</dbReference>
<comment type="caution">
    <text evidence="2">The sequence shown here is derived from an EMBL/GenBank/DDBJ whole genome shotgun (WGS) entry which is preliminary data.</text>
</comment>